<dbReference type="InterPro" id="IPR016186">
    <property type="entry name" value="C-type_lectin-like/link_sf"/>
</dbReference>
<dbReference type="InterPro" id="IPR001304">
    <property type="entry name" value="C-type_lectin-like"/>
</dbReference>
<accession>A0A9P1IRN2</accession>
<sequence>MRKLLFALLSFLLIKLSHEVHDESFVKFCTNVRGSYMKSTSEWDSGDECKVIWPIPSSSNSEAKRYCKNWGAYPVKHSRKSDNGQTECVYENVLECRNDYTLINGECYRFVEQNKFVNYKDAVKLCEKEKFKTKDLKPITYKPKVIRFFDKSLIRWFKAYFTNLRSIFVLQDAQLSQIISKDLGGSNFAIVYGMSVHYKSPPNSLVKLPKNAQAQVMCSYKPVNTVLSFGYKAKMIAPYYYPIGTKGIVTAWRTSSHSSYLKSTVPEAKICEASLKAIVGDTKAEAFDPREENTKPFSADFRNGFVISRAAVIRCCYSKDGNNYKIAGQVFRGKCKSHDYVIQHVVDREDSQHNCAELPSVDENYYKINTLPHDFNKNVETTILFTAGNVDGKYDIVSRQVAVEAPLFCSLYIPQPDRATEKDCPTGYTGITRTGTLQTVCHRWINTWNTYEEAIEYCKKHGGGELSTFTDQRELDLINRLNQVNNNFWIGLAIKKECDRVDENRDGQCSKRNLWKFTGSITRDTKIARDFVGTRWSNGEPNNWRNSQEACIELQTNGLMNDQSCSSKRLTSCMVAPKKEKATEADCEPGWHPYTRKLSNGETVVMCHFMSNIWGNYWKVEKGCKEEFDGAILSTFTTEKEYQLLQKLINNRHDQWSGYQFFIGYYKTPECHWANVRRSNQNGCTLENCFYDYEPGTEITPAVRKLVASKFKLTEPDGSGQALSVYRGVIWDEFSAGKTEKQEGYAMCMKKAQKK</sequence>
<dbReference type="Gene3D" id="3.10.100.10">
    <property type="entry name" value="Mannose-Binding Protein A, subunit A"/>
    <property type="match status" value="1"/>
</dbReference>
<feature type="domain" description="C-type lectin" evidence="2">
    <location>
        <begin position="437"/>
        <end position="574"/>
    </location>
</feature>
<dbReference type="PROSITE" id="PS50041">
    <property type="entry name" value="C_TYPE_LECTIN_2"/>
    <property type="match status" value="1"/>
</dbReference>
<dbReference type="AlphaFoldDB" id="A0A9P1IRN2"/>
<proteinExistence type="predicted"/>
<dbReference type="EMBL" id="CANHGI010000005">
    <property type="protein sequence ID" value="CAI5449957.1"/>
    <property type="molecule type" value="Genomic_DNA"/>
</dbReference>
<dbReference type="Pfam" id="PF00059">
    <property type="entry name" value="Lectin_C"/>
    <property type="match status" value="1"/>
</dbReference>
<gene>
    <name evidence="3" type="ORF">CAMP_LOCUS12594</name>
</gene>
<feature type="chain" id="PRO_5040257072" description="C-type lectin domain-containing protein" evidence="1">
    <location>
        <begin position="20"/>
        <end position="755"/>
    </location>
</feature>
<feature type="signal peptide" evidence="1">
    <location>
        <begin position="1"/>
        <end position="19"/>
    </location>
</feature>
<comment type="caution">
    <text evidence="3">The sequence shown here is derived from an EMBL/GenBank/DDBJ whole genome shotgun (WGS) entry which is preliminary data.</text>
</comment>
<dbReference type="Proteomes" id="UP001152747">
    <property type="component" value="Unassembled WGS sequence"/>
</dbReference>
<evidence type="ECO:0000313" key="3">
    <source>
        <dbReference type="EMBL" id="CAI5449957.1"/>
    </source>
</evidence>
<name>A0A9P1IRN2_9PELO</name>
<dbReference type="PANTHER" id="PTHR47753">
    <property type="entry name" value="C-TYPE LECTIN-RELATED"/>
    <property type="match status" value="1"/>
</dbReference>
<dbReference type="PANTHER" id="PTHR47753:SF4">
    <property type="entry name" value="C-TYPE LECTIN DOMAIN-CONTAINING PROTEIN"/>
    <property type="match status" value="1"/>
</dbReference>
<reference evidence="3" key="1">
    <citation type="submission" date="2022-11" db="EMBL/GenBank/DDBJ databases">
        <authorList>
            <person name="Kikuchi T."/>
        </authorList>
    </citation>
    <scope>NUCLEOTIDE SEQUENCE</scope>
    <source>
        <strain evidence="3">PS1010</strain>
    </source>
</reference>
<evidence type="ECO:0000313" key="4">
    <source>
        <dbReference type="Proteomes" id="UP001152747"/>
    </source>
</evidence>
<evidence type="ECO:0000256" key="1">
    <source>
        <dbReference type="SAM" id="SignalP"/>
    </source>
</evidence>
<dbReference type="InterPro" id="IPR016187">
    <property type="entry name" value="CTDL_fold"/>
</dbReference>
<evidence type="ECO:0000259" key="2">
    <source>
        <dbReference type="PROSITE" id="PS50041"/>
    </source>
</evidence>
<dbReference type="OrthoDB" id="5860362at2759"/>
<keyword evidence="1" id="KW-0732">Signal</keyword>
<protein>
    <recommendedName>
        <fullName evidence="2">C-type lectin domain-containing protein</fullName>
    </recommendedName>
</protein>
<dbReference type="SUPFAM" id="SSF56436">
    <property type="entry name" value="C-type lectin-like"/>
    <property type="match status" value="2"/>
</dbReference>
<dbReference type="CDD" id="cd00037">
    <property type="entry name" value="CLECT"/>
    <property type="match status" value="1"/>
</dbReference>
<dbReference type="SMART" id="SM00034">
    <property type="entry name" value="CLECT"/>
    <property type="match status" value="1"/>
</dbReference>
<keyword evidence="4" id="KW-1185">Reference proteome</keyword>
<organism evidence="3 4">
    <name type="scientific">Caenorhabditis angaria</name>
    <dbReference type="NCBI Taxonomy" id="860376"/>
    <lineage>
        <taxon>Eukaryota</taxon>
        <taxon>Metazoa</taxon>
        <taxon>Ecdysozoa</taxon>
        <taxon>Nematoda</taxon>
        <taxon>Chromadorea</taxon>
        <taxon>Rhabditida</taxon>
        <taxon>Rhabditina</taxon>
        <taxon>Rhabditomorpha</taxon>
        <taxon>Rhabditoidea</taxon>
        <taxon>Rhabditidae</taxon>
        <taxon>Peloderinae</taxon>
        <taxon>Caenorhabditis</taxon>
    </lineage>
</organism>